<dbReference type="AlphaFoldDB" id="A0A7G7CSE4"/>
<keyword evidence="1" id="KW-0812">Transmembrane</keyword>
<keyword evidence="3" id="KW-1185">Reference proteome</keyword>
<dbReference type="EMBL" id="CP059404">
    <property type="protein sequence ID" value="QNE90510.1"/>
    <property type="molecule type" value="Genomic_DNA"/>
</dbReference>
<dbReference type="KEGG" id="cik:H0194_04260"/>
<feature type="transmembrane region" description="Helical" evidence="1">
    <location>
        <begin position="269"/>
        <end position="292"/>
    </location>
</feature>
<dbReference type="Proteomes" id="UP000515743">
    <property type="component" value="Chromosome"/>
</dbReference>
<feature type="transmembrane region" description="Helical" evidence="1">
    <location>
        <begin position="449"/>
        <end position="472"/>
    </location>
</feature>
<gene>
    <name evidence="2" type="ORF">H0194_04260</name>
</gene>
<organism evidence="2 3">
    <name type="scientific">Corynebacterium incognita</name>
    <dbReference type="NCBI Taxonomy" id="2754725"/>
    <lineage>
        <taxon>Bacteria</taxon>
        <taxon>Bacillati</taxon>
        <taxon>Actinomycetota</taxon>
        <taxon>Actinomycetes</taxon>
        <taxon>Mycobacteriales</taxon>
        <taxon>Corynebacteriaceae</taxon>
        <taxon>Corynebacterium</taxon>
    </lineage>
</organism>
<protein>
    <recommendedName>
        <fullName evidence="4">Chemotaxis methyl-accepting receptor HlyB-like 4HB MCP domain-containing protein</fullName>
    </recommendedName>
</protein>
<name>A0A7G7CSE4_9CORY</name>
<feature type="transmembrane region" description="Helical" evidence="1">
    <location>
        <begin position="237"/>
        <end position="257"/>
    </location>
</feature>
<evidence type="ECO:0000313" key="2">
    <source>
        <dbReference type="EMBL" id="QNE90510.1"/>
    </source>
</evidence>
<evidence type="ECO:0000256" key="1">
    <source>
        <dbReference type="SAM" id="Phobius"/>
    </source>
</evidence>
<evidence type="ECO:0000313" key="3">
    <source>
        <dbReference type="Proteomes" id="UP000515743"/>
    </source>
</evidence>
<keyword evidence="1" id="KW-0472">Membrane</keyword>
<reference evidence="2 3" key="1">
    <citation type="submission" date="2020-07" db="EMBL/GenBank/DDBJ databases">
        <title>Complete genome and description of Corynebacterium incognita strain Marseille-Q3630 sp. nov.</title>
        <authorList>
            <person name="Boxberger M."/>
        </authorList>
    </citation>
    <scope>NUCLEOTIDE SEQUENCE [LARGE SCALE GENOMIC DNA]</scope>
    <source>
        <strain evidence="2 3">Marseille-Q3630</strain>
    </source>
</reference>
<feature type="transmembrane region" description="Helical" evidence="1">
    <location>
        <begin position="63"/>
        <end position="81"/>
    </location>
</feature>
<keyword evidence="1" id="KW-1133">Transmembrane helix</keyword>
<accession>A0A7G7CSE4</accession>
<evidence type="ECO:0008006" key="4">
    <source>
        <dbReference type="Google" id="ProtNLM"/>
    </source>
</evidence>
<sequence length="480" mass="51945">MRGDEDPGRETTAELDDRWLDDALTPTTPVYGRTTRLLLGTLAPPARAIRRILSFALTTPGKLFSVTVLLTLAIGAAGFSLSQSSADRKADLDVLLSTTEPMSNASHNLYTSLSLADTVASTGFVQGGVESRQTREKYTKAMDTAAVANSEALLGSSREDERIRELTIEISRKLPTYTGLVESARTNNRQGHAVAAAYMSNASMTMRTDILPAAAELFGLTGAKVAYQQDRLTDPQWVPLSGLLAALALLLGAQWWLWRLTRRKLNRGFVTATCLLLVALSWVGLSNVVAWVSSSRGFDSAAQPWDMLTNSRIEAQQARTSETLALVNRESANQSADSFSEVSENVRAALEAYESSSAIDVAAHPEKQVPITKAHHAIDDWDTAHQNFLAALERGDYKEATRITSTTAQPPGTDPTAAASFAKLDSAMADLIGDSRTTMRDFIGRGIQAMSLVSVAVMVLSVLAILAVWLGIRPRLQEYL</sequence>
<proteinExistence type="predicted"/>